<dbReference type="Pfam" id="PF20167">
    <property type="entry name" value="Transposase_32"/>
    <property type="match status" value="1"/>
</dbReference>
<proteinExistence type="predicted"/>
<dbReference type="EMBL" id="JABEZW010000005">
    <property type="protein sequence ID" value="MBA0765496.1"/>
    <property type="molecule type" value="Genomic_DNA"/>
</dbReference>
<reference evidence="2 3" key="1">
    <citation type="journal article" date="2019" name="Genome Biol. Evol.">
        <title>Insights into the evolution of the New World diploid cottons (Gossypium, subgenus Houzingenia) based on genome sequencing.</title>
        <authorList>
            <person name="Grover C.E."/>
            <person name="Arick M.A. 2nd"/>
            <person name="Thrash A."/>
            <person name="Conover J.L."/>
            <person name="Sanders W.S."/>
            <person name="Peterson D.G."/>
            <person name="Frelichowski J.E."/>
            <person name="Scheffler J.A."/>
            <person name="Scheffler B.E."/>
            <person name="Wendel J.F."/>
        </authorList>
    </citation>
    <scope>NUCLEOTIDE SEQUENCE [LARGE SCALE GENOMIC DNA]</scope>
    <source>
        <strain evidence="2">8</strain>
        <tissue evidence="2">Leaf</tissue>
    </source>
</reference>
<accession>A0A7J9DXM7</accession>
<dbReference type="AlphaFoldDB" id="A0A7J9DXM7"/>
<protein>
    <recommendedName>
        <fullName evidence="1">Putative plant transposon protein domain-containing protein</fullName>
    </recommendedName>
</protein>
<dbReference type="Proteomes" id="UP000593568">
    <property type="component" value="Unassembled WGS sequence"/>
</dbReference>
<evidence type="ECO:0000313" key="2">
    <source>
        <dbReference type="EMBL" id="MBA0765496.1"/>
    </source>
</evidence>
<sequence length="187" mass="22020">MPQTSKSSQVTPRAQIRQRSRVRGVTQIASLSVSASSPAVEFQESNMDRYLQQLHPTIIPMVQEFYIALKQREATRPFYEMHSSVKVKGVNVSMTEMSIFKFYDVSYYYHDYLYKTDLKEFKNIDTEEILRFLTKGKGMWTYQTGTTILKTFNQELMAPKAKMWMKFVYLRIWPTLDMSEIAQFKLS</sequence>
<feature type="domain" description="Putative plant transposon protein" evidence="1">
    <location>
        <begin position="45"/>
        <end position="180"/>
    </location>
</feature>
<gene>
    <name evidence="2" type="ORF">Gotri_014686</name>
</gene>
<name>A0A7J9DXM7_9ROSI</name>
<organism evidence="2 3">
    <name type="scientific">Gossypium trilobum</name>
    <dbReference type="NCBI Taxonomy" id="34281"/>
    <lineage>
        <taxon>Eukaryota</taxon>
        <taxon>Viridiplantae</taxon>
        <taxon>Streptophyta</taxon>
        <taxon>Embryophyta</taxon>
        <taxon>Tracheophyta</taxon>
        <taxon>Spermatophyta</taxon>
        <taxon>Magnoliopsida</taxon>
        <taxon>eudicotyledons</taxon>
        <taxon>Gunneridae</taxon>
        <taxon>Pentapetalae</taxon>
        <taxon>rosids</taxon>
        <taxon>malvids</taxon>
        <taxon>Malvales</taxon>
        <taxon>Malvaceae</taxon>
        <taxon>Malvoideae</taxon>
        <taxon>Gossypium</taxon>
    </lineage>
</organism>
<evidence type="ECO:0000259" key="1">
    <source>
        <dbReference type="Pfam" id="PF20167"/>
    </source>
</evidence>
<evidence type="ECO:0000313" key="3">
    <source>
        <dbReference type="Proteomes" id="UP000593568"/>
    </source>
</evidence>
<dbReference type="InterPro" id="IPR046796">
    <property type="entry name" value="Transposase_32_dom"/>
</dbReference>
<comment type="caution">
    <text evidence="2">The sequence shown here is derived from an EMBL/GenBank/DDBJ whole genome shotgun (WGS) entry which is preliminary data.</text>
</comment>
<keyword evidence="3" id="KW-1185">Reference proteome</keyword>